<keyword evidence="2" id="KW-1185">Reference proteome</keyword>
<dbReference type="EMBL" id="CAIJEO010000008">
    <property type="protein sequence ID" value="CAD0098008.1"/>
    <property type="molecule type" value="Genomic_DNA"/>
</dbReference>
<name>A0A9N8K6P6_9PEZI</name>
<sequence>MFLVQSTKAAPLANDADWEYYYGCDAETKSSQMQSTASSRSLMPSAGSFTPVLSTMRPDTSSYSLSTTGRLTSLSSSAIQSASSTVEPQTSGVRCSFSQLPGIKTLLEEEGAK</sequence>
<comment type="caution">
    <text evidence="1">The sequence shown here is derived from an EMBL/GenBank/DDBJ whole genome shotgun (WGS) entry which is preliminary data.</text>
</comment>
<accession>A0A9N8K6P6</accession>
<proteinExistence type="predicted"/>
<reference evidence="1" key="1">
    <citation type="submission" date="2020-06" db="EMBL/GenBank/DDBJ databases">
        <authorList>
            <person name="Onetto C."/>
        </authorList>
    </citation>
    <scope>NUCLEOTIDE SEQUENCE</scope>
</reference>
<dbReference type="Proteomes" id="UP000714618">
    <property type="component" value="Unassembled WGS sequence"/>
</dbReference>
<evidence type="ECO:0000313" key="1">
    <source>
        <dbReference type="EMBL" id="CAD0098008.1"/>
    </source>
</evidence>
<gene>
    <name evidence="1" type="ORF">AWRI4233_LOCUS6832</name>
</gene>
<dbReference type="AlphaFoldDB" id="A0A9N8K6P6"/>
<organism evidence="1 2">
    <name type="scientific">Aureobasidium mustum</name>
    <dbReference type="NCBI Taxonomy" id="2773714"/>
    <lineage>
        <taxon>Eukaryota</taxon>
        <taxon>Fungi</taxon>
        <taxon>Dikarya</taxon>
        <taxon>Ascomycota</taxon>
        <taxon>Pezizomycotina</taxon>
        <taxon>Dothideomycetes</taxon>
        <taxon>Dothideomycetidae</taxon>
        <taxon>Dothideales</taxon>
        <taxon>Saccotheciaceae</taxon>
        <taxon>Aureobasidium</taxon>
    </lineage>
</organism>
<evidence type="ECO:0000313" key="2">
    <source>
        <dbReference type="Proteomes" id="UP000714618"/>
    </source>
</evidence>
<protein>
    <submittedName>
        <fullName evidence="1">Uncharacterized protein</fullName>
    </submittedName>
</protein>